<evidence type="ECO:0000313" key="3">
    <source>
        <dbReference type="Proteomes" id="UP001108089"/>
    </source>
</evidence>
<feature type="region of interest" description="Disordered" evidence="1">
    <location>
        <begin position="67"/>
        <end position="89"/>
    </location>
</feature>
<feature type="compositionally biased region" description="Basic and acidic residues" evidence="1">
    <location>
        <begin position="67"/>
        <end position="78"/>
    </location>
</feature>
<organism evidence="2 3">
    <name type="scientific">Gordonia tangerina</name>
    <dbReference type="NCBI Taxonomy" id="2911060"/>
    <lineage>
        <taxon>Bacteria</taxon>
        <taxon>Bacillati</taxon>
        <taxon>Actinomycetota</taxon>
        <taxon>Actinomycetes</taxon>
        <taxon>Mycobacteriales</taxon>
        <taxon>Gordoniaceae</taxon>
        <taxon>Gordonia</taxon>
    </lineage>
</organism>
<protein>
    <submittedName>
        <fullName evidence="2">Uncharacterized protein</fullName>
    </submittedName>
</protein>
<dbReference type="EMBL" id="JAKGCU010000038">
    <property type="protein sequence ID" value="MCF3941320.1"/>
    <property type="molecule type" value="Genomic_DNA"/>
</dbReference>
<evidence type="ECO:0000256" key="1">
    <source>
        <dbReference type="SAM" id="MobiDB-lite"/>
    </source>
</evidence>
<comment type="caution">
    <text evidence="2">The sequence shown here is derived from an EMBL/GenBank/DDBJ whole genome shotgun (WGS) entry which is preliminary data.</text>
</comment>
<name>A0ABS9DQ13_9ACTN</name>
<sequence length="147" mass="16633">MTVPDGYAVAPTAADHLCKIAVPVPDRESILIEMPKLNWMPPEEVEAYGKWLRPLVEAETQIEQWHKDNDELPEEERTPFPSEAQKLLEKSPQREIKIRWVKPYVSAADYKTLTTSKKIAERTIDWVVEQISSADIDLGESSASTGS</sequence>
<accession>A0ABS9DQ13</accession>
<gene>
    <name evidence="2" type="ORF">L1892_23405</name>
</gene>
<keyword evidence="3" id="KW-1185">Reference proteome</keyword>
<proteinExistence type="predicted"/>
<dbReference type="RefSeq" id="WP_235726199.1">
    <property type="nucleotide sequence ID" value="NZ_JAKGCU010000038.1"/>
</dbReference>
<reference evidence="2" key="1">
    <citation type="submission" date="2022-01" db="EMBL/GenBank/DDBJ databases">
        <title>Gordonia xiamenensis sp. nov., isolated from surface seawater in Xiamen.</title>
        <authorList>
            <person name="He Y.F."/>
        </authorList>
    </citation>
    <scope>NUCLEOTIDE SEQUENCE</scope>
    <source>
        <strain evidence="2">GW1C4-4</strain>
    </source>
</reference>
<dbReference type="Proteomes" id="UP001108089">
    <property type="component" value="Unassembled WGS sequence"/>
</dbReference>
<evidence type="ECO:0000313" key="2">
    <source>
        <dbReference type="EMBL" id="MCF3941320.1"/>
    </source>
</evidence>